<keyword evidence="2" id="KW-0813">Transport</keyword>
<feature type="transmembrane region" description="Helical" evidence="7">
    <location>
        <begin position="335"/>
        <end position="354"/>
    </location>
</feature>
<proteinExistence type="predicted"/>
<reference evidence="9" key="2">
    <citation type="journal article" date="2021" name="PeerJ">
        <title>Extensive microbial diversity within the chicken gut microbiome revealed by metagenomics and culture.</title>
        <authorList>
            <person name="Gilroy R."/>
            <person name="Ravi A."/>
            <person name="Getino M."/>
            <person name="Pursley I."/>
            <person name="Horton D.L."/>
            <person name="Alikhan N.F."/>
            <person name="Baker D."/>
            <person name="Gharbi K."/>
            <person name="Hall N."/>
            <person name="Watson M."/>
            <person name="Adriaenssens E.M."/>
            <person name="Foster-Nyarko E."/>
            <person name="Jarju S."/>
            <person name="Secka A."/>
            <person name="Antonio M."/>
            <person name="Oren A."/>
            <person name="Chaudhuri R.R."/>
            <person name="La Ragione R."/>
            <person name="Hildebrand F."/>
            <person name="Pallen M.J."/>
        </authorList>
    </citation>
    <scope>NUCLEOTIDE SEQUENCE</scope>
    <source>
        <strain evidence="9">ChiHcec3-6078</strain>
    </source>
</reference>
<feature type="transmembrane region" description="Helical" evidence="7">
    <location>
        <begin position="442"/>
        <end position="462"/>
    </location>
</feature>
<feature type="transmembrane region" description="Helical" evidence="7">
    <location>
        <begin position="16"/>
        <end position="35"/>
    </location>
</feature>
<dbReference type="InterPro" id="IPR020846">
    <property type="entry name" value="MFS_dom"/>
</dbReference>
<dbReference type="Proteomes" id="UP000824090">
    <property type="component" value="Unassembled WGS sequence"/>
</dbReference>
<dbReference type="Gene3D" id="1.20.1250.20">
    <property type="entry name" value="MFS general substrate transporter like domains"/>
    <property type="match status" value="1"/>
</dbReference>
<dbReference type="AlphaFoldDB" id="A0A9D1L706"/>
<evidence type="ECO:0000256" key="2">
    <source>
        <dbReference type="ARBA" id="ARBA00022448"/>
    </source>
</evidence>
<feature type="transmembrane region" description="Helical" evidence="7">
    <location>
        <begin position="87"/>
        <end position="109"/>
    </location>
</feature>
<keyword evidence="4 7" id="KW-0812">Transmembrane</keyword>
<dbReference type="GO" id="GO:0022857">
    <property type="term" value="F:transmembrane transporter activity"/>
    <property type="evidence" value="ECO:0007669"/>
    <property type="project" value="InterPro"/>
</dbReference>
<feature type="transmembrane region" description="Helical" evidence="7">
    <location>
        <begin position="169"/>
        <end position="190"/>
    </location>
</feature>
<dbReference type="Pfam" id="PF07690">
    <property type="entry name" value="MFS_1"/>
    <property type="match status" value="1"/>
</dbReference>
<evidence type="ECO:0000256" key="6">
    <source>
        <dbReference type="ARBA" id="ARBA00023136"/>
    </source>
</evidence>
<feature type="transmembrane region" description="Helical" evidence="7">
    <location>
        <begin position="55"/>
        <end position="75"/>
    </location>
</feature>
<keyword evidence="5 7" id="KW-1133">Transmembrane helix</keyword>
<keyword evidence="3" id="KW-1003">Cell membrane</keyword>
<keyword evidence="6 7" id="KW-0472">Membrane</keyword>
<dbReference type="InterPro" id="IPR004638">
    <property type="entry name" value="EmrB-like"/>
</dbReference>
<evidence type="ECO:0000256" key="5">
    <source>
        <dbReference type="ARBA" id="ARBA00022989"/>
    </source>
</evidence>
<dbReference type="GO" id="GO:0005886">
    <property type="term" value="C:plasma membrane"/>
    <property type="evidence" value="ECO:0007669"/>
    <property type="project" value="UniProtKB-SubCell"/>
</dbReference>
<dbReference type="PRINTS" id="PR01036">
    <property type="entry name" value="TCRTETB"/>
</dbReference>
<accession>A0A9D1L706</accession>
<feature type="transmembrane region" description="Helical" evidence="7">
    <location>
        <begin position="407"/>
        <end position="430"/>
    </location>
</feature>
<dbReference type="SUPFAM" id="SSF103473">
    <property type="entry name" value="MFS general substrate transporter"/>
    <property type="match status" value="1"/>
</dbReference>
<comment type="subcellular location">
    <subcellularLocation>
        <location evidence="1">Cell membrane</location>
        <topology evidence="1">Multi-pass membrane protein</topology>
    </subcellularLocation>
</comment>
<organism evidence="9 10">
    <name type="scientific">Candidatus Allocopromorpha excrementigallinarum</name>
    <dbReference type="NCBI Taxonomy" id="2840742"/>
    <lineage>
        <taxon>Bacteria</taxon>
        <taxon>Bacillati</taxon>
        <taxon>Bacillota</taxon>
        <taxon>Clostridia</taxon>
        <taxon>Eubacteriales</taxon>
        <taxon>Eubacteriaceae</taxon>
        <taxon>Eubacteriaceae incertae sedis</taxon>
        <taxon>Candidatus Allocopromorpha</taxon>
    </lineage>
</organism>
<feature type="transmembrane region" description="Helical" evidence="7">
    <location>
        <begin position="115"/>
        <end position="133"/>
    </location>
</feature>
<name>A0A9D1L706_9FIRM</name>
<evidence type="ECO:0000256" key="7">
    <source>
        <dbReference type="SAM" id="Phobius"/>
    </source>
</evidence>
<dbReference type="NCBIfam" id="TIGR00711">
    <property type="entry name" value="efflux_EmrB"/>
    <property type="match status" value="1"/>
</dbReference>
<evidence type="ECO:0000313" key="10">
    <source>
        <dbReference type="Proteomes" id="UP000824090"/>
    </source>
</evidence>
<feature type="transmembrane region" description="Helical" evidence="7">
    <location>
        <begin position="270"/>
        <end position="295"/>
    </location>
</feature>
<comment type="caution">
    <text evidence="9">The sequence shown here is derived from an EMBL/GenBank/DDBJ whole genome shotgun (WGS) entry which is preliminary data.</text>
</comment>
<feature type="transmembrane region" description="Helical" evidence="7">
    <location>
        <begin position="202"/>
        <end position="223"/>
    </location>
</feature>
<dbReference type="PROSITE" id="PS50850">
    <property type="entry name" value="MFS"/>
    <property type="match status" value="1"/>
</dbReference>
<evidence type="ECO:0000256" key="3">
    <source>
        <dbReference type="ARBA" id="ARBA00022475"/>
    </source>
</evidence>
<feature type="transmembrane region" description="Helical" evidence="7">
    <location>
        <begin position="360"/>
        <end position="386"/>
    </location>
</feature>
<feature type="transmembrane region" description="Helical" evidence="7">
    <location>
        <begin position="140"/>
        <end position="163"/>
    </location>
</feature>
<dbReference type="PANTHER" id="PTHR42718:SF24">
    <property type="entry name" value="MAJOR FACILITATOR SUPERFAMILY (MFS) PROFILE DOMAIN-CONTAINING PROTEIN"/>
    <property type="match status" value="1"/>
</dbReference>
<evidence type="ECO:0000259" key="8">
    <source>
        <dbReference type="PROSITE" id="PS50850"/>
    </source>
</evidence>
<dbReference type="InterPro" id="IPR011701">
    <property type="entry name" value="MFS"/>
</dbReference>
<gene>
    <name evidence="9" type="ORF">IAC50_07335</name>
</gene>
<dbReference type="Gene3D" id="1.20.1720.10">
    <property type="entry name" value="Multidrug resistance protein D"/>
    <property type="match status" value="1"/>
</dbReference>
<reference evidence="9" key="1">
    <citation type="submission" date="2020-10" db="EMBL/GenBank/DDBJ databases">
        <authorList>
            <person name="Gilroy R."/>
        </authorList>
    </citation>
    <scope>NUCLEOTIDE SEQUENCE</scope>
    <source>
        <strain evidence="9">ChiHcec3-6078</strain>
    </source>
</reference>
<dbReference type="EMBL" id="DVMP01000136">
    <property type="protein sequence ID" value="HIU26286.1"/>
    <property type="molecule type" value="Genomic_DNA"/>
</dbReference>
<sequence>MNKDKRARHESEKRTLIVAVMISGVFLAVLNQTVLSPALPSIMEDLHITAAEGQWLTTAFLLVNGIMIPITAYFIDRFTTRQLFLSSMLMFAVGTAVAGFAGSFAVLLLARILQAMAAGVLMPMIQTVILLLFPREKRGAAMGAIGIVMAFAPAIGPTLSGWIVDVWGWNSIFLLIVPLAVIIIVISFLLLKNVGEISRTRLDVLSVIFSTIGFGGLLYGFSVAGSYGWLHPVTIVSLVVGAVFLAVFIRRQRILSAPLLELSILTIREFRYSTIIGMIVNAALIAGTIITPIYLQNILHFTAMESGLVMLPGSLLMGIMSPVTGWLFDRFGPRGVSVTGLALVTVFTGLFVFIDEDWTFMTVCLIYTVRLFGLAMVNMPINTWGLNSLENRMIAHGSAINNTARQVAGSIGTAILITIMTIVSTATVSAGSVQSILNGMQAAYGAAAGLSAVALIMTIAFVKRTARDDDIFCD</sequence>
<dbReference type="InterPro" id="IPR036259">
    <property type="entry name" value="MFS_trans_sf"/>
</dbReference>
<dbReference type="CDD" id="cd17503">
    <property type="entry name" value="MFS_LmrB_MDR_like"/>
    <property type="match status" value="1"/>
</dbReference>
<protein>
    <submittedName>
        <fullName evidence="9">Multidrug efflux MFS transporter</fullName>
    </submittedName>
</protein>
<dbReference type="PANTHER" id="PTHR42718">
    <property type="entry name" value="MAJOR FACILITATOR SUPERFAMILY MULTIDRUG TRANSPORTER MFSC"/>
    <property type="match status" value="1"/>
</dbReference>
<evidence type="ECO:0000313" key="9">
    <source>
        <dbReference type="EMBL" id="HIU26286.1"/>
    </source>
</evidence>
<evidence type="ECO:0000256" key="4">
    <source>
        <dbReference type="ARBA" id="ARBA00022692"/>
    </source>
</evidence>
<feature type="transmembrane region" description="Helical" evidence="7">
    <location>
        <begin position="229"/>
        <end position="249"/>
    </location>
</feature>
<feature type="transmembrane region" description="Helical" evidence="7">
    <location>
        <begin position="307"/>
        <end position="328"/>
    </location>
</feature>
<feature type="domain" description="Major facilitator superfamily (MFS) profile" evidence="8">
    <location>
        <begin position="17"/>
        <end position="466"/>
    </location>
</feature>
<evidence type="ECO:0000256" key="1">
    <source>
        <dbReference type="ARBA" id="ARBA00004651"/>
    </source>
</evidence>